<keyword evidence="13" id="KW-1185">Reference proteome</keyword>
<dbReference type="InterPro" id="IPR011712">
    <property type="entry name" value="Sig_transdc_His_kin_sub3_dim/P"/>
</dbReference>
<evidence type="ECO:0000256" key="3">
    <source>
        <dbReference type="ARBA" id="ARBA00022553"/>
    </source>
</evidence>
<dbReference type="InterPro" id="IPR050482">
    <property type="entry name" value="Sensor_HK_TwoCompSys"/>
</dbReference>
<dbReference type="SUPFAM" id="SSF55874">
    <property type="entry name" value="ATPase domain of HSP90 chaperone/DNA topoisomerase II/histidine kinase"/>
    <property type="match status" value="1"/>
</dbReference>
<evidence type="ECO:0000259" key="10">
    <source>
        <dbReference type="Pfam" id="PF02518"/>
    </source>
</evidence>
<evidence type="ECO:0000259" key="11">
    <source>
        <dbReference type="Pfam" id="PF07730"/>
    </source>
</evidence>
<keyword evidence="9" id="KW-0812">Transmembrane</keyword>
<feature type="transmembrane region" description="Helical" evidence="9">
    <location>
        <begin position="67"/>
        <end position="87"/>
    </location>
</feature>
<feature type="domain" description="Signal transduction histidine kinase subgroup 3 dimerisation and phosphoacceptor" evidence="11">
    <location>
        <begin position="146"/>
        <end position="213"/>
    </location>
</feature>
<dbReference type="InterPro" id="IPR003594">
    <property type="entry name" value="HATPase_dom"/>
</dbReference>
<comment type="caution">
    <text evidence="12">The sequence shown here is derived from an EMBL/GenBank/DDBJ whole genome shotgun (WGS) entry which is preliminary data.</text>
</comment>
<comment type="catalytic activity">
    <reaction evidence="1">
        <text>ATP + protein L-histidine = ADP + protein N-phospho-L-histidine.</text>
        <dbReference type="EC" id="2.7.13.3"/>
    </reaction>
</comment>
<keyword evidence="9" id="KW-0472">Membrane</keyword>
<sequence length="342" mass="36793">MIPPWQWPLAARFGLAVALGAATWLVWAATGVDEFWPRWVWFGLATVLAAEQLLRWVLRVPAGRRRWLALDGAVCALIAVADIAIWLLSGRGLFWPVFTILGLSIVFGAHAFIVNRRPDDRERVLTERVDTLTRTRRRAVESQATELKRVERDLHDGAQARLVSLGLVLGMAQELIHRDPDAAAAMVGEARTTAISALDDLRTVMHSIQPPVLSDRGLADAVRALALDLPVPVDINGAPPPDLPVPVETAAYFAIAECLANTVKHSDATTATVTYSPTPHASPIPHALRIEVADDGGGGASPARGTGLHGITQRLESLDGDLRVTSPEGGPTRVTITIPLSP</sequence>
<feature type="domain" description="Histidine kinase/HSP90-like ATPase" evidence="10">
    <location>
        <begin position="250"/>
        <end position="341"/>
    </location>
</feature>
<evidence type="ECO:0000256" key="9">
    <source>
        <dbReference type="SAM" id="Phobius"/>
    </source>
</evidence>
<dbReference type="Gene3D" id="1.20.5.1930">
    <property type="match status" value="1"/>
</dbReference>
<dbReference type="Pfam" id="PF07730">
    <property type="entry name" value="HisKA_3"/>
    <property type="match status" value="1"/>
</dbReference>
<reference evidence="12" key="1">
    <citation type="submission" date="2022-12" db="EMBL/GenBank/DDBJ databases">
        <title>New Phytohabitans aurantiacus sp. RD004123 nov., an actinomycete isolated from soil.</title>
        <authorList>
            <person name="Triningsih D.W."/>
            <person name="Harunari E."/>
            <person name="Igarashi Y."/>
        </authorList>
    </citation>
    <scope>NUCLEOTIDE SEQUENCE</scope>
    <source>
        <strain evidence="12">RD004123</strain>
    </source>
</reference>
<dbReference type="RefSeq" id="WP_281903789.1">
    <property type="nucleotide sequence ID" value="NZ_BSDI01000058.1"/>
</dbReference>
<evidence type="ECO:0000256" key="6">
    <source>
        <dbReference type="ARBA" id="ARBA00022777"/>
    </source>
</evidence>
<evidence type="ECO:0000256" key="4">
    <source>
        <dbReference type="ARBA" id="ARBA00022679"/>
    </source>
</evidence>
<keyword evidence="3" id="KW-0597">Phosphoprotein</keyword>
<dbReference type="CDD" id="cd16917">
    <property type="entry name" value="HATPase_UhpB-NarQ-NarX-like"/>
    <property type="match status" value="1"/>
</dbReference>
<protein>
    <recommendedName>
        <fullName evidence="2">histidine kinase</fullName>
        <ecNumber evidence="2">2.7.13.3</ecNumber>
    </recommendedName>
</protein>
<evidence type="ECO:0000313" key="12">
    <source>
        <dbReference type="EMBL" id="GLI02297.1"/>
    </source>
</evidence>
<evidence type="ECO:0000256" key="7">
    <source>
        <dbReference type="ARBA" id="ARBA00022840"/>
    </source>
</evidence>
<dbReference type="Pfam" id="PF02518">
    <property type="entry name" value="HATPase_c"/>
    <property type="match status" value="1"/>
</dbReference>
<gene>
    <name evidence="12" type="ORF">Pa4123_75750</name>
</gene>
<accession>A0ABQ5R689</accession>
<evidence type="ECO:0000256" key="8">
    <source>
        <dbReference type="ARBA" id="ARBA00023012"/>
    </source>
</evidence>
<keyword evidence="8" id="KW-0902">Two-component regulatory system</keyword>
<name>A0ABQ5R689_9ACTN</name>
<keyword evidence="7" id="KW-0067">ATP-binding</keyword>
<keyword evidence="6" id="KW-0418">Kinase</keyword>
<feature type="transmembrane region" description="Helical" evidence="9">
    <location>
        <begin position="93"/>
        <end position="113"/>
    </location>
</feature>
<dbReference type="PANTHER" id="PTHR24421:SF10">
    <property type="entry name" value="NITRATE_NITRITE SENSOR PROTEIN NARQ"/>
    <property type="match status" value="1"/>
</dbReference>
<keyword evidence="5" id="KW-0547">Nucleotide-binding</keyword>
<dbReference type="EC" id="2.7.13.3" evidence="2"/>
<proteinExistence type="predicted"/>
<feature type="transmembrane region" description="Helical" evidence="9">
    <location>
        <begin position="38"/>
        <end position="58"/>
    </location>
</feature>
<dbReference type="PANTHER" id="PTHR24421">
    <property type="entry name" value="NITRATE/NITRITE SENSOR PROTEIN NARX-RELATED"/>
    <property type="match status" value="1"/>
</dbReference>
<keyword evidence="4" id="KW-0808">Transferase</keyword>
<dbReference type="EMBL" id="BSDI01000058">
    <property type="protein sequence ID" value="GLI02297.1"/>
    <property type="molecule type" value="Genomic_DNA"/>
</dbReference>
<evidence type="ECO:0000256" key="5">
    <source>
        <dbReference type="ARBA" id="ARBA00022741"/>
    </source>
</evidence>
<keyword evidence="9" id="KW-1133">Transmembrane helix</keyword>
<evidence type="ECO:0000256" key="2">
    <source>
        <dbReference type="ARBA" id="ARBA00012438"/>
    </source>
</evidence>
<evidence type="ECO:0000313" key="13">
    <source>
        <dbReference type="Proteomes" id="UP001144280"/>
    </source>
</evidence>
<evidence type="ECO:0000256" key="1">
    <source>
        <dbReference type="ARBA" id="ARBA00000085"/>
    </source>
</evidence>
<organism evidence="12 13">
    <name type="scientific">Phytohabitans aurantiacus</name>
    <dbReference type="NCBI Taxonomy" id="3016789"/>
    <lineage>
        <taxon>Bacteria</taxon>
        <taxon>Bacillati</taxon>
        <taxon>Actinomycetota</taxon>
        <taxon>Actinomycetes</taxon>
        <taxon>Micromonosporales</taxon>
        <taxon>Micromonosporaceae</taxon>
    </lineage>
</organism>
<dbReference type="Proteomes" id="UP001144280">
    <property type="component" value="Unassembled WGS sequence"/>
</dbReference>
<dbReference type="InterPro" id="IPR036890">
    <property type="entry name" value="HATPase_C_sf"/>
</dbReference>
<dbReference type="Gene3D" id="3.30.565.10">
    <property type="entry name" value="Histidine kinase-like ATPase, C-terminal domain"/>
    <property type="match status" value="1"/>
</dbReference>